<protein>
    <submittedName>
        <fullName evidence="2">Beta-lactamase regulating signal transducer with metallopeptidase domain</fullName>
    </submittedName>
</protein>
<reference evidence="2 3" key="1">
    <citation type="submission" date="2021-03" db="EMBL/GenBank/DDBJ databases">
        <title>Genomic Encyclopedia of Type Strains, Phase IV (KMG-IV): sequencing the most valuable type-strain genomes for metagenomic binning, comparative biology and taxonomic classification.</title>
        <authorList>
            <person name="Goeker M."/>
        </authorList>
    </citation>
    <scope>NUCLEOTIDE SEQUENCE [LARGE SCALE GENOMIC DNA]</scope>
    <source>
        <strain evidence="2 3">DSM 23491</strain>
    </source>
</reference>
<organism evidence="2 3">
    <name type="scientific">Paenibacillus sediminis</name>
    <dbReference type="NCBI Taxonomy" id="664909"/>
    <lineage>
        <taxon>Bacteria</taxon>
        <taxon>Bacillati</taxon>
        <taxon>Bacillota</taxon>
        <taxon>Bacilli</taxon>
        <taxon>Bacillales</taxon>
        <taxon>Paenibacillaceae</taxon>
        <taxon>Paenibacillus</taxon>
    </lineage>
</organism>
<evidence type="ECO:0000313" key="3">
    <source>
        <dbReference type="Proteomes" id="UP001519273"/>
    </source>
</evidence>
<dbReference type="RefSeq" id="WP_209851863.1">
    <property type="nucleotide sequence ID" value="NZ_CBCRVE010000004.1"/>
</dbReference>
<accession>A0ABS4H751</accession>
<proteinExistence type="predicted"/>
<gene>
    <name evidence="2" type="ORF">J2Z20_002980</name>
</gene>
<comment type="caution">
    <text evidence="2">The sequence shown here is derived from an EMBL/GenBank/DDBJ whole genome shotgun (WGS) entry which is preliminary data.</text>
</comment>
<evidence type="ECO:0000256" key="1">
    <source>
        <dbReference type="SAM" id="Phobius"/>
    </source>
</evidence>
<keyword evidence="1" id="KW-1133">Transmembrane helix</keyword>
<dbReference type="EMBL" id="JAGGKP010000010">
    <property type="protein sequence ID" value="MBP1938062.1"/>
    <property type="molecule type" value="Genomic_DNA"/>
</dbReference>
<feature type="transmembrane region" description="Helical" evidence="1">
    <location>
        <begin position="41"/>
        <end position="58"/>
    </location>
</feature>
<sequence>MKKIRVKHGIWLLIIVSSIVGVFLTKGSIYTKLNRNMEGGITLPSFSLPIIAIVAIFLVEQMRRRYPDNYVNIILGFIWILLIGLIVGNT</sequence>
<name>A0ABS4H751_9BACL</name>
<feature type="transmembrane region" description="Helical" evidence="1">
    <location>
        <begin position="9"/>
        <end position="29"/>
    </location>
</feature>
<keyword evidence="3" id="KW-1185">Reference proteome</keyword>
<keyword evidence="1" id="KW-0472">Membrane</keyword>
<feature type="transmembrane region" description="Helical" evidence="1">
    <location>
        <begin position="70"/>
        <end position="88"/>
    </location>
</feature>
<keyword evidence="1" id="KW-0812">Transmembrane</keyword>
<dbReference type="Proteomes" id="UP001519273">
    <property type="component" value="Unassembled WGS sequence"/>
</dbReference>
<evidence type="ECO:0000313" key="2">
    <source>
        <dbReference type="EMBL" id="MBP1938062.1"/>
    </source>
</evidence>